<sequence>MDVDARDLRVGDVLSVACPFTPARVEQGVTWDYVSVYWPWWEIDSDSDFFRWNGVVALGVDTGEYVAPDVQPELFRTEPPPDHLKAGDICRVGVPPTVVHVTAVDHHDPPLATGWLPRPRQTVSVLRRGLSYREFPDGSHLDGSGYTIHPDDGIPFTFELLMRPYAHLELGDEVADAAGRAWQFDGPWEWAPFDGEPVGTGPAWPLVLLTRGGAPCSMEQAEAVAASTASGSHQGLVRDWMSLAGASPTP</sequence>
<gene>
    <name evidence="1" type="ORF">ADK75_29945</name>
</gene>
<accession>A0A0L8M650</accession>
<name>A0A0L8M650_STRVG</name>
<proteinExistence type="predicted"/>
<reference evidence="2" key="1">
    <citation type="submission" date="2015-07" db="EMBL/GenBank/DDBJ databases">
        <authorList>
            <consortium name="Consortium for Microbial Forensics and Genomics (microFORGE)"/>
            <person name="Knight B.M."/>
            <person name="Roberts D.P."/>
            <person name="Lin D."/>
            <person name="Hari K."/>
            <person name="Fletcher J."/>
            <person name="Melcher U."/>
            <person name="Blagden T."/>
            <person name="Winegar R.A."/>
        </authorList>
    </citation>
    <scope>NUCLEOTIDE SEQUENCE [LARGE SCALE GENOMIC DNA]</scope>
    <source>
        <strain evidence="2">NRRL B-1447</strain>
    </source>
</reference>
<dbReference type="EMBL" id="LGUV01000359">
    <property type="protein sequence ID" value="KOG45866.1"/>
    <property type="molecule type" value="Genomic_DNA"/>
</dbReference>
<dbReference type="Proteomes" id="UP000037084">
    <property type="component" value="Unassembled WGS sequence"/>
</dbReference>
<dbReference type="PATRIC" id="fig|1961.12.peg.6644"/>
<evidence type="ECO:0000313" key="2">
    <source>
        <dbReference type="Proteomes" id="UP000037084"/>
    </source>
</evidence>
<comment type="caution">
    <text evidence="1">The sequence shown here is derived from an EMBL/GenBank/DDBJ whole genome shotgun (WGS) entry which is preliminary data.</text>
</comment>
<dbReference type="AlphaFoldDB" id="A0A0L8M650"/>
<protein>
    <submittedName>
        <fullName evidence="1">Uncharacterized protein</fullName>
    </submittedName>
</protein>
<organism evidence="1 2">
    <name type="scientific">Streptomyces virginiae</name>
    <name type="common">Streptomyces cinnamonensis</name>
    <dbReference type="NCBI Taxonomy" id="1961"/>
    <lineage>
        <taxon>Bacteria</taxon>
        <taxon>Bacillati</taxon>
        <taxon>Actinomycetota</taxon>
        <taxon>Actinomycetes</taxon>
        <taxon>Kitasatosporales</taxon>
        <taxon>Streptomycetaceae</taxon>
        <taxon>Streptomyces</taxon>
    </lineage>
</organism>
<evidence type="ECO:0000313" key="1">
    <source>
        <dbReference type="EMBL" id="KOG45866.1"/>
    </source>
</evidence>